<reference evidence="9 10" key="1">
    <citation type="submission" date="2023-07" db="EMBL/GenBank/DDBJ databases">
        <title>Sorghum-associated microbial communities from plants grown in Nebraska, USA.</title>
        <authorList>
            <person name="Schachtman D."/>
        </authorList>
    </citation>
    <scope>NUCLEOTIDE SEQUENCE [LARGE SCALE GENOMIC DNA]</scope>
    <source>
        <strain evidence="9 10">3262</strain>
    </source>
</reference>
<feature type="transmembrane region" description="Helical" evidence="8">
    <location>
        <begin position="257"/>
        <end position="274"/>
    </location>
</feature>
<keyword evidence="7 9" id="KW-0012">Acyltransferase</keyword>
<keyword evidence="6 7" id="KW-0472">Membrane</keyword>
<dbReference type="EMBL" id="JAVDUU010000002">
    <property type="protein sequence ID" value="MDR6941986.1"/>
    <property type="molecule type" value="Genomic_DNA"/>
</dbReference>
<dbReference type="InterPro" id="IPR028362">
    <property type="entry name" value="AlgI"/>
</dbReference>
<evidence type="ECO:0000256" key="6">
    <source>
        <dbReference type="ARBA" id="ARBA00023136"/>
    </source>
</evidence>
<evidence type="ECO:0000313" key="9">
    <source>
        <dbReference type="EMBL" id="MDR6941986.1"/>
    </source>
</evidence>
<dbReference type="Proteomes" id="UP001247620">
    <property type="component" value="Unassembled WGS sequence"/>
</dbReference>
<dbReference type="PANTHER" id="PTHR13285:SF18">
    <property type="entry name" value="PROTEIN-CYSTEINE N-PALMITOYLTRANSFERASE RASP"/>
    <property type="match status" value="1"/>
</dbReference>
<comment type="caution">
    <text evidence="9">The sequence shown here is derived from an EMBL/GenBank/DDBJ whole genome shotgun (WGS) entry which is preliminary data.</text>
</comment>
<keyword evidence="7" id="KW-0808">Transferase</keyword>
<keyword evidence="5 8" id="KW-1133">Transmembrane helix</keyword>
<evidence type="ECO:0000256" key="8">
    <source>
        <dbReference type="SAM" id="Phobius"/>
    </source>
</evidence>
<dbReference type="InterPro" id="IPR051085">
    <property type="entry name" value="MB_O-acyltransferase"/>
</dbReference>
<evidence type="ECO:0000256" key="5">
    <source>
        <dbReference type="ARBA" id="ARBA00022989"/>
    </source>
</evidence>
<accession>A0ABU1TAU2</accession>
<evidence type="ECO:0000256" key="2">
    <source>
        <dbReference type="ARBA" id="ARBA00010323"/>
    </source>
</evidence>
<organism evidence="9 10">
    <name type="scientific">Mucilaginibacter pocheonensis</name>
    <dbReference type="NCBI Taxonomy" id="398050"/>
    <lineage>
        <taxon>Bacteria</taxon>
        <taxon>Pseudomonadati</taxon>
        <taxon>Bacteroidota</taxon>
        <taxon>Sphingobacteriia</taxon>
        <taxon>Sphingobacteriales</taxon>
        <taxon>Sphingobacteriaceae</taxon>
        <taxon>Mucilaginibacter</taxon>
    </lineage>
</organism>
<feature type="transmembrane region" description="Helical" evidence="8">
    <location>
        <begin position="364"/>
        <end position="380"/>
    </location>
</feature>
<dbReference type="PIRSF" id="PIRSF500217">
    <property type="entry name" value="AlgI"/>
    <property type="match status" value="1"/>
</dbReference>
<evidence type="ECO:0000256" key="4">
    <source>
        <dbReference type="ARBA" id="ARBA00022692"/>
    </source>
</evidence>
<keyword evidence="4 8" id="KW-0812">Transmembrane</keyword>
<proteinExistence type="inferred from homology"/>
<dbReference type="RefSeq" id="WP_310094560.1">
    <property type="nucleotide sequence ID" value="NZ_JAVDUU010000002.1"/>
</dbReference>
<evidence type="ECO:0000256" key="7">
    <source>
        <dbReference type="PIRNR" id="PIRNR016636"/>
    </source>
</evidence>
<comment type="similarity">
    <text evidence="2 7">Belongs to the membrane-bound acyltransferase family.</text>
</comment>
<dbReference type="GO" id="GO:0016746">
    <property type="term" value="F:acyltransferase activity"/>
    <property type="evidence" value="ECO:0007669"/>
    <property type="project" value="UniProtKB-KW"/>
</dbReference>
<gene>
    <name evidence="9" type="ORF">J2W55_001828</name>
</gene>
<evidence type="ECO:0000256" key="3">
    <source>
        <dbReference type="ARBA" id="ARBA00022475"/>
    </source>
</evidence>
<keyword evidence="10" id="KW-1185">Reference proteome</keyword>
<feature type="transmembrane region" description="Helical" evidence="8">
    <location>
        <begin position="401"/>
        <end position="424"/>
    </location>
</feature>
<dbReference type="Pfam" id="PF03062">
    <property type="entry name" value="MBOAT"/>
    <property type="match status" value="1"/>
</dbReference>
<dbReference type="PANTHER" id="PTHR13285">
    <property type="entry name" value="ACYLTRANSFERASE"/>
    <property type="match status" value="1"/>
</dbReference>
<comment type="subcellular location">
    <subcellularLocation>
        <location evidence="1">Cell membrane</location>
        <topology evidence="1">Multi-pass membrane protein</topology>
    </subcellularLocation>
</comment>
<dbReference type="InterPro" id="IPR024194">
    <property type="entry name" value="Ac/AlaTfrase_AlgI/DltB"/>
</dbReference>
<protein>
    <submittedName>
        <fullName evidence="9">D-alanyl-lipoteichoic acid acyltransferase DltB (MBOAT superfamily)</fullName>
    </submittedName>
</protein>
<dbReference type="InterPro" id="IPR004299">
    <property type="entry name" value="MBOAT_fam"/>
</dbReference>
<sequence>MFFTIVIDYFAGIYLEKTTNPKRKKLLLILSITANVGVLAVFKYFNFLNNNLSGILSWSGYTNPIPLLNILLPIGLSFHTFQAMSYTIEVFRGNQKAERHFGIYALYVMFYPQLVAGPIERPQNILHQFHEKKVFNAADVSEGLKRMLIGFFKKVVVADRLAIYVQSVFNNYPNHGTASVILASVFFGIQIYCDFSGYSDIAIGSARVMGFKLMENFKRPYFAQSIGEFWSKWHISLSTWFRDYVYIPLGGNRVKKARLYFNLFVVFIISGLWHGANWTFIVWGTLHGIYLVTGVISKTWRQSLMQKLGLHNTYVSKVLNIISTFLLVTLAWIFFRANSLSEAWGIINRVFVFKSGFFIGEPSYFVYDFMAIFALLFYELKQEYGNPNIKFLTSEKLAVRMASYAVLIFFILLFGVFDGGQFIYFQF</sequence>
<evidence type="ECO:0000313" key="10">
    <source>
        <dbReference type="Proteomes" id="UP001247620"/>
    </source>
</evidence>
<keyword evidence="3 7" id="KW-1003">Cell membrane</keyword>
<feature type="transmembrane region" description="Helical" evidence="8">
    <location>
        <begin position="318"/>
        <end position="335"/>
    </location>
</feature>
<feature type="transmembrane region" description="Helical" evidence="8">
    <location>
        <begin position="26"/>
        <end position="45"/>
    </location>
</feature>
<evidence type="ECO:0000256" key="1">
    <source>
        <dbReference type="ARBA" id="ARBA00004651"/>
    </source>
</evidence>
<dbReference type="PIRSF" id="PIRSF016636">
    <property type="entry name" value="AlgI_DltB"/>
    <property type="match status" value="1"/>
</dbReference>
<feature type="transmembrane region" description="Helical" evidence="8">
    <location>
        <begin position="65"/>
        <end position="86"/>
    </location>
</feature>
<name>A0ABU1TAU2_9SPHI</name>
<feature type="transmembrane region" description="Helical" evidence="8">
    <location>
        <begin position="280"/>
        <end position="297"/>
    </location>
</feature>